<dbReference type="PROSITE" id="PS50082">
    <property type="entry name" value="WD_REPEATS_2"/>
    <property type="match status" value="1"/>
</dbReference>
<dbReference type="InterPro" id="IPR015943">
    <property type="entry name" value="WD40/YVTN_repeat-like_dom_sf"/>
</dbReference>
<keyword evidence="6" id="KW-1185">Reference proteome</keyword>
<dbReference type="InterPro" id="IPR051966">
    <property type="entry name" value="RPAP3"/>
</dbReference>
<dbReference type="Proteomes" id="UP000023152">
    <property type="component" value="Unassembled WGS sequence"/>
</dbReference>
<dbReference type="InterPro" id="IPR011990">
    <property type="entry name" value="TPR-like_helical_dom_sf"/>
</dbReference>
<dbReference type="PROSITE" id="PS00678">
    <property type="entry name" value="WD_REPEATS_1"/>
    <property type="match status" value="1"/>
</dbReference>
<dbReference type="PANTHER" id="PTHR46423:SF1">
    <property type="entry name" value="RNA POLYMERASE II-ASSOCIATED PROTEIN 3"/>
    <property type="match status" value="1"/>
</dbReference>
<keyword evidence="2" id="KW-0677">Repeat</keyword>
<dbReference type="EMBL" id="ASPP01019585">
    <property type="protein sequence ID" value="ETO14980.1"/>
    <property type="molecule type" value="Genomic_DNA"/>
</dbReference>
<organism evidence="5 6">
    <name type="scientific">Reticulomyxa filosa</name>
    <dbReference type="NCBI Taxonomy" id="46433"/>
    <lineage>
        <taxon>Eukaryota</taxon>
        <taxon>Sar</taxon>
        <taxon>Rhizaria</taxon>
        <taxon>Retaria</taxon>
        <taxon>Foraminifera</taxon>
        <taxon>Monothalamids</taxon>
        <taxon>Reticulomyxidae</taxon>
        <taxon>Reticulomyxa</taxon>
    </lineage>
</organism>
<gene>
    <name evidence="5" type="ORF">RFI_22388</name>
</gene>
<evidence type="ECO:0000313" key="5">
    <source>
        <dbReference type="EMBL" id="ETO14980.1"/>
    </source>
</evidence>
<dbReference type="PANTHER" id="PTHR46423">
    <property type="entry name" value="RNA POLYMERASE II-ASSOCIATED PROTEIN 3"/>
    <property type="match status" value="1"/>
</dbReference>
<evidence type="ECO:0000256" key="4">
    <source>
        <dbReference type="PROSITE-ProRule" id="PRU00221"/>
    </source>
</evidence>
<dbReference type="SUPFAM" id="SSF48452">
    <property type="entry name" value="TPR-like"/>
    <property type="match status" value="1"/>
</dbReference>
<dbReference type="Gene3D" id="1.25.40.10">
    <property type="entry name" value="Tetratricopeptide repeat domain"/>
    <property type="match status" value="1"/>
</dbReference>
<reference evidence="5 6" key="1">
    <citation type="journal article" date="2013" name="Curr. Biol.">
        <title>The Genome of the Foraminiferan Reticulomyxa filosa.</title>
        <authorList>
            <person name="Glockner G."/>
            <person name="Hulsmann N."/>
            <person name="Schleicher M."/>
            <person name="Noegel A.A."/>
            <person name="Eichinger L."/>
            <person name="Gallinger C."/>
            <person name="Pawlowski J."/>
            <person name="Sierra R."/>
            <person name="Euteneuer U."/>
            <person name="Pillet L."/>
            <person name="Moustafa A."/>
            <person name="Platzer M."/>
            <person name="Groth M."/>
            <person name="Szafranski K."/>
            <person name="Schliwa M."/>
        </authorList>
    </citation>
    <scope>NUCLEOTIDE SEQUENCE [LARGE SCALE GENOMIC DNA]</scope>
</reference>
<dbReference type="Gene3D" id="2.130.10.10">
    <property type="entry name" value="YVTN repeat-like/Quinoprotein amine dehydrogenase"/>
    <property type="match status" value="1"/>
</dbReference>
<evidence type="ECO:0000256" key="2">
    <source>
        <dbReference type="ARBA" id="ARBA00022737"/>
    </source>
</evidence>
<protein>
    <submittedName>
        <fullName evidence="5">Uncharacterized protein</fullName>
    </submittedName>
</protein>
<evidence type="ECO:0000256" key="1">
    <source>
        <dbReference type="ARBA" id="ARBA00022574"/>
    </source>
</evidence>
<dbReference type="GO" id="GO:0101031">
    <property type="term" value="C:protein folding chaperone complex"/>
    <property type="evidence" value="ECO:0007669"/>
    <property type="project" value="TreeGrafter"/>
</dbReference>
<sequence>MAKKHIKIVCWTKRSINTLNAFTPTHATMDSIVFCTATAPLFGLKKAQYQKAFDDCTICIKLDPNNVKAFIRRNQAALELKRYSEATSDAEKTCQLDSQNPAEDIELILQHLIRVQQIGFGWINYFDKIFINYNNIGNSNVICSGSLDNTIRFWDIRSNKNELYVIEGNEKVSDFKFIDSKRTIDIIGIYVIV</sequence>
<keyword evidence="3" id="KW-0802">TPR repeat</keyword>
<comment type="caution">
    <text evidence="5">The sequence shown here is derived from an EMBL/GenBank/DDBJ whole genome shotgun (WGS) entry which is preliminary data.</text>
</comment>
<dbReference type="OrthoDB" id="629492at2759"/>
<evidence type="ECO:0000256" key="3">
    <source>
        <dbReference type="ARBA" id="ARBA00022803"/>
    </source>
</evidence>
<feature type="repeat" description="WD" evidence="4">
    <location>
        <begin position="138"/>
        <end position="164"/>
    </location>
</feature>
<proteinExistence type="predicted"/>
<dbReference type="InterPro" id="IPR036322">
    <property type="entry name" value="WD40_repeat_dom_sf"/>
</dbReference>
<dbReference type="InterPro" id="IPR001680">
    <property type="entry name" value="WD40_rpt"/>
</dbReference>
<accession>X6MPH4</accession>
<dbReference type="AlphaFoldDB" id="X6MPH4"/>
<name>X6MPH4_RETFI</name>
<keyword evidence="1 4" id="KW-0853">WD repeat</keyword>
<dbReference type="SUPFAM" id="SSF50978">
    <property type="entry name" value="WD40 repeat-like"/>
    <property type="match status" value="1"/>
</dbReference>
<evidence type="ECO:0000313" key="6">
    <source>
        <dbReference type="Proteomes" id="UP000023152"/>
    </source>
</evidence>
<dbReference type="InterPro" id="IPR019775">
    <property type="entry name" value="WD40_repeat_CS"/>
</dbReference>